<dbReference type="InterPro" id="IPR001792">
    <property type="entry name" value="Acylphosphatase-like_dom"/>
</dbReference>
<dbReference type="PANTHER" id="PTHR47268:SF4">
    <property type="entry name" value="ACYLPHOSPHATASE"/>
    <property type="match status" value="1"/>
</dbReference>
<dbReference type="PROSITE" id="PS51160">
    <property type="entry name" value="ACYLPHOSPHATASE_3"/>
    <property type="match status" value="1"/>
</dbReference>
<dbReference type="PANTHER" id="PTHR47268">
    <property type="entry name" value="ACYLPHOSPHATASE"/>
    <property type="match status" value="1"/>
</dbReference>
<feature type="domain" description="Acylphosphatase-like" evidence="6">
    <location>
        <begin position="4"/>
        <end position="91"/>
    </location>
</feature>
<dbReference type="Gene3D" id="3.30.70.100">
    <property type="match status" value="1"/>
</dbReference>
<dbReference type="EC" id="3.6.1.7" evidence="2 4"/>
<gene>
    <name evidence="7" type="ORF">ENN50_03730</name>
</gene>
<feature type="active site" evidence="4">
    <location>
        <position position="37"/>
    </location>
</feature>
<name>A0A831SR99_PROAE</name>
<dbReference type="InterPro" id="IPR036046">
    <property type="entry name" value="Acylphosphatase-like_dom_sf"/>
</dbReference>
<dbReference type="PROSITE" id="PS00150">
    <property type="entry name" value="ACYLPHOSPHATASE_1"/>
    <property type="match status" value="1"/>
</dbReference>
<evidence type="ECO:0000259" key="6">
    <source>
        <dbReference type="PROSITE" id="PS51160"/>
    </source>
</evidence>
<dbReference type="EMBL" id="DSBW01000083">
    <property type="protein sequence ID" value="HED30795.1"/>
    <property type="molecule type" value="Genomic_DNA"/>
</dbReference>
<dbReference type="SUPFAM" id="SSF54975">
    <property type="entry name" value="Acylphosphatase/BLUF domain-like"/>
    <property type="match status" value="1"/>
</dbReference>
<dbReference type="InterPro" id="IPR017968">
    <property type="entry name" value="Acylphosphatase_CS"/>
</dbReference>
<dbReference type="InterPro" id="IPR020456">
    <property type="entry name" value="Acylphosphatase"/>
</dbReference>
<evidence type="ECO:0000256" key="4">
    <source>
        <dbReference type="PROSITE-ProRule" id="PRU00520"/>
    </source>
</evidence>
<sequence length="91" mass="9738">MEKRILAEVRGHVQGVGFRMFIYRTALKLGLSGTVRNADNGEVEIDAQGTEGMIAELLKAARTGPPSAEVSSVAVSELAPDPELQQFKVIA</sequence>
<reference evidence="7" key="1">
    <citation type="journal article" date="2020" name="mSystems">
        <title>Genome- and Community-Level Interaction Insights into Carbon Utilization and Element Cycling Functions of Hydrothermarchaeota in Hydrothermal Sediment.</title>
        <authorList>
            <person name="Zhou Z."/>
            <person name="Liu Y."/>
            <person name="Xu W."/>
            <person name="Pan J."/>
            <person name="Luo Z.H."/>
            <person name="Li M."/>
        </authorList>
    </citation>
    <scope>NUCLEOTIDE SEQUENCE [LARGE SCALE GENOMIC DNA]</scope>
    <source>
        <strain evidence="7">SpSt-1181</strain>
    </source>
</reference>
<evidence type="ECO:0000313" key="7">
    <source>
        <dbReference type="EMBL" id="HED30795.1"/>
    </source>
</evidence>
<evidence type="ECO:0000256" key="3">
    <source>
        <dbReference type="ARBA" id="ARBA00047645"/>
    </source>
</evidence>
<comment type="catalytic activity">
    <reaction evidence="3 4">
        <text>an acyl phosphate + H2O = a carboxylate + phosphate + H(+)</text>
        <dbReference type="Rhea" id="RHEA:14965"/>
        <dbReference type="ChEBI" id="CHEBI:15377"/>
        <dbReference type="ChEBI" id="CHEBI:15378"/>
        <dbReference type="ChEBI" id="CHEBI:29067"/>
        <dbReference type="ChEBI" id="CHEBI:43474"/>
        <dbReference type="ChEBI" id="CHEBI:59918"/>
        <dbReference type="EC" id="3.6.1.7"/>
    </reaction>
</comment>
<dbReference type="NCBIfam" id="NF011017">
    <property type="entry name" value="PRK14445.1"/>
    <property type="match status" value="1"/>
</dbReference>
<dbReference type="AlphaFoldDB" id="A0A831SR99"/>
<evidence type="ECO:0000256" key="2">
    <source>
        <dbReference type="ARBA" id="ARBA00012150"/>
    </source>
</evidence>
<accession>A0A831SR99</accession>
<comment type="similarity">
    <text evidence="1 5">Belongs to the acylphosphatase family.</text>
</comment>
<proteinExistence type="inferred from homology"/>
<organism evidence="7">
    <name type="scientific">Prosthecochloris aestuarii</name>
    <dbReference type="NCBI Taxonomy" id="1102"/>
    <lineage>
        <taxon>Bacteria</taxon>
        <taxon>Pseudomonadati</taxon>
        <taxon>Chlorobiota</taxon>
        <taxon>Chlorobiia</taxon>
        <taxon>Chlorobiales</taxon>
        <taxon>Chlorobiaceae</taxon>
        <taxon>Prosthecochloris</taxon>
    </lineage>
</organism>
<feature type="active site" evidence="4">
    <location>
        <position position="19"/>
    </location>
</feature>
<evidence type="ECO:0000256" key="1">
    <source>
        <dbReference type="ARBA" id="ARBA00005614"/>
    </source>
</evidence>
<dbReference type="Proteomes" id="UP000886335">
    <property type="component" value="Unassembled WGS sequence"/>
</dbReference>
<comment type="caution">
    <text evidence="7">The sequence shown here is derived from an EMBL/GenBank/DDBJ whole genome shotgun (WGS) entry which is preliminary data.</text>
</comment>
<protein>
    <recommendedName>
        <fullName evidence="2 4">acylphosphatase</fullName>
        <ecNumber evidence="2 4">3.6.1.7</ecNumber>
    </recommendedName>
</protein>
<dbReference type="GO" id="GO:0003998">
    <property type="term" value="F:acylphosphatase activity"/>
    <property type="evidence" value="ECO:0007669"/>
    <property type="project" value="UniProtKB-EC"/>
</dbReference>
<dbReference type="Pfam" id="PF00708">
    <property type="entry name" value="Acylphosphatase"/>
    <property type="match status" value="1"/>
</dbReference>
<evidence type="ECO:0000256" key="5">
    <source>
        <dbReference type="RuleBase" id="RU004168"/>
    </source>
</evidence>
<keyword evidence="4 7" id="KW-0378">Hydrolase</keyword>